<feature type="site" description="Transition state stabilizer" evidence="3">
    <location>
        <position position="150"/>
    </location>
</feature>
<keyword evidence="1" id="KW-0862">Zinc</keyword>
<dbReference type="PANTHER" id="PTHR42717:SF1">
    <property type="entry name" value="IMIDAZOLONEPROPIONASE AND RELATED AMIDOHYDROLASES"/>
    <property type="match status" value="1"/>
</dbReference>
<dbReference type="Proteomes" id="UP000001401">
    <property type="component" value="Chromosome"/>
</dbReference>
<feature type="binding site" description="via carbamate group" evidence="1">
    <location>
        <position position="148"/>
    </location>
    <ligand>
        <name>Zn(2+)</name>
        <dbReference type="ChEBI" id="CHEBI:29105"/>
        <label>1</label>
    </ligand>
</feature>
<gene>
    <name evidence="5" type="ordered locus">Bcell_3701</name>
</gene>
<feature type="binding site" evidence="1">
    <location>
        <position position="181"/>
    </location>
    <ligand>
        <name>Zn(2+)</name>
        <dbReference type="ChEBI" id="CHEBI:29105"/>
        <label>2</label>
    </ligand>
</feature>
<evidence type="ECO:0000256" key="1">
    <source>
        <dbReference type="PIRSR" id="PIRSR039004-1"/>
    </source>
</evidence>
<protein>
    <submittedName>
        <fullName evidence="5">Amidohydrolase</fullName>
    </submittedName>
</protein>
<keyword evidence="5" id="KW-0378">Hydrolase</keyword>
<dbReference type="NCBIfam" id="NF006689">
    <property type="entry name" value="PRK09237.1"/>
    <property type="match status" value="1"/>
</dbReference>
<evidence type="ECO:0000259" key="4">
    <source>
        <dbReference type="Pfam" id="PF01979"/>
    </source>
</evidence>
<dbReference type="InterPro" id="IPR011059">
    <property type="entry name" value="Metal-dep_hydrolase_composite"/>
</dbReference>
<dbReference type="PANTHER" id="PTHR42717">
    <property type="entry name" value="DIHYDROOROTASE-RELATED"/>
    <property type="match status" value="1"/>
</dbReference>
<dbReference type="OrthoDB" id="9796020at2"/>
<evidence type="ECO:0000313" key="5">
    <source>
        <dbReference type="EMBL" id="ADU31941.1"/>
    </source>
</evidence>
<dbReference type="SUPFAM" id="SSF51338">
    <property type="entry name" value="Composite domain of metallo-dependent hydrolases"/>
    <property type="match status" value="1"/>
</dbReference>
<dbReference type="STRING" id="649639.Bcell_3701"/>
<organism evidence="5 6">
    <name type="scientific">Evansella cellulosilytica (strain ATCC 21833 / DSM 2522 / FERM P-1141 / JCM 9156 / N-4)</name>
    <name type="common">Bacillus cellulosilyticus</name>
    <dbReference type="NCBI Taxonomy" id="649639"/>
    <lineage>
        <taxon>Bacteria</taxon>
        <taxon>Bacillati</taxon>
        <taxon>Bacillota</taxon>
        <taxon>Bacilli</taxon>
        <taxon>Bacillales</taxon>
        <taxon>Bacillaceae</taxon>
        <taxon>Evansella</taxon>
    </lineage>
</organism>
<dbReference type="InterPro" id="IPR006680">
    <property type="entry name" value="Amidohydro-rel"/>
</dbReference>
<dbReference type="AlphaFoldDB" id="E6TT33"/>
<dbReference type="InterPro" id="IPR020043">
    <property type="entry name" value="Deacetylase_Atu3266-like"/>
</dbReference>
<feature type="modified residue" description="N6-carboxylysine" evidence="2">
    <location>
        <position position="148"/>
    </location>
</feature>
<feature type="binding site" evidence="1">
    <location>
        <position position="56"/>
    </location>
    <ligand>
        <name>Zn(2+)</name>
        <dbReference type="ChEBI" id="CHEBI:29105"/>
        <label>1</label>
    </ligand>
</feature>
<feature type="binding site" evidence="1">
    <location>
        <position position="263"/>
    </location>
    <ligand>
        <name>Zn(2+)</name>
        <dbReference type="ChEBI" id="CHEBI:29105"/>
        <label>1</label>
    </ligand>
</feature>
<dbReference type="GO" id="GO:0019213">
    <property type="term" value="F:deacetylase activity"/>
    <property type="evidence" value="ECO:0007669"/>
    <property type="project" value="InterPro"/>
</dbReference>
<feature type="domain" description="Amidohydrolase-related" evidence="4">
    <location>
        <begin position="45"/>
        <end position="338"/>
    </location>
</feature>
<reference evidence="5 6" key="1">
    <citation type="submission" date="2010-12" db="EMBL/GenBank/DDBJ databases">
        <title>Complete sequence of Bacillus cellulosilyticus DSM 2522.</title>
        <authorList>
            <consortium name="US DOE Joint Genome Institute"/>
            <person name="Lucas S."/>
            <person name="Copeland A."/>
            <person name="Lapidus A."/>
            <person name="Cheng J.-F."/>
            <person name="Bruce D."/>
            <person name="Goodwin L."/>
            <person name="Pitluck S."/>
            <person name="Chertkov O."/>
            <person name="Detter J.C."/>
            <person name="Han C."/>
            <person name="Tapia R."/>
            <person name="Land M."/>
            <person name="Hauser L."/>
            <person name="Jeffries C."/>
            <person name="Kyrpides N."/>
            <person name="Ivanova N."/>
            <person name="Mikhailova N."/>
            <person name="Brumm P."/>
            <person name="Mead D."/>
            <person name="Woyke T."/>
        </authorList>
    </citation>
    <scope>NUCLEOTIDE SEQUENCE [LARGE SCALE GENOMIC DNA]</scope>
    <source>
        <strain evidence="6">ATCC 21833 / DSM 2522 / FERM P-1141 / JCM 9156 / N-4</strain>
    </source>
</reference>
<sequence>MKVIKNAMLPSGLRRDIVINDGVIEDIVKDYDGHGDVIYVEEGTYVSPGWIDMHTHTFPKFPPYCAHPDEIGYMHGVTTVVDAGSSGADDIDEFYTLAKQCKTNVLAFLNISRIGLKRMDELSRIDDISIDEARKAIDRYEHFIVGLKARMSQSVIGESGIAPLKLGKELSEKTSLPLMVHIGNAPPTLDEMLPYLKKGDIITHCFHAKHQNNIFHEQILDAMLVAIKKGVYLDVGHGTASFSFQIAKVAKRKNLPFHSISTDIYEKNKEEGPVYNMATTLTKFLALGYSLEEVIRAVTEVPAEILKLHRRGRCSPGAIADFTFFSIDDEEIALKDSEGYIQHHREQIKVNAVMLGGEYIEL</sequence>
<dbReference type="GO" id="GO:0016810">
    <property type="term" value="F:hydrolase activity, acting on carbon-nitrogen (but not peptide) bonds"/>
    <property type="evidence" value="ECO:0007669"/>
    <property type="project" value="InterPro"/>
</dbReference>
<dbReference type="RefSeq" id="WP_013490272.1">
    <property type="nucleotide sequence ID" value="NC_014829.1"/>
</dbReference>
<evidence type="ECO:0000256" key="2">
    <source>
        <dbReference type="PIRSR" id="PIRSR039004-2"/>
    </source>
</evidence>
<dbReference type="eggNOG" id="COG3964">
    <property type="taxonomic scope" value="Bacteria"/>
</dbReference>
<accession>E6TT33</accession>
<dbReference type="Gene3D" id="2.30.40.10">
    <property type="entry name" value="Urease, subunit C, domain 1"/>
    <property type="match status" value="1"/>
</dbReference>
<dbReference type="KEGG" id="bco:Bcell_3701"/>
<keyword evidence="6" id="KW-1185">Reference proteome</keyword>
<proteinExistence type="predicted"/>
<evidence type="ECO:0000313" key="6">
    <source>
        <dbReference type="Proteomes" id="UP000001401"/>
    </source>
</evidence>
<dbReference type="SUPFAM" id="SSF51556">
    <property type="entry name" value="Metallo-dependent hydrolases"/>
    <property type="match status" value="1"/>
</dbReference>
<name>E6TT33_EVAC2</name>
<feature type="binding site" evidence="1">
    <location>
        <position position="204"/>
    </location>
    <ligand>
        <name>Zn(2+)</name>
        <dbReference type="ChEBI" id="CHEBI:29105"/>
        <label>2</label>
    </ligand>
</feature>
<dbReference type="GO" id="GO:0046872">
    <property type="term" value="F:metal ion binding"/>
    <property type="evidence" value="ECO:0007669"/>
    <property type="project" value="UniProtKB-KW"/>
</dbReference>
<dbReference type="HOGENOM" id="CLU_036699_1_0_9"/>
<dbReference type="InterPro" id="IPR032466">
    <property type="entry name" value="Metal_Hydrolase"/>
</dbReference>
<dbReference type="Gene3D" id="3.20.20.140">
    <property type="entry name" value="Metal-dependent hydrolases"/>
    <property type="match status" value="1"/>
</dbReference>
<feature type="binding site" evidence="1">
    <location>
        <position position="54"/>
    </location>
    <ligand>
        <name>Zn(2+)</name>
        <dbReference type="ChEBI" id="CHEBI:29105"/>
        <label>1</label>
    </ligand>
</feature>
<dbReference type="EMBL" id="CP002394">
    <property type="protein sequence ID" value="ADU31941.1"/>
    <property type="molecule type" value="Genomic_DNA"/>
</dbReference>
<evidence type="ECO:0000256" key="3">
    <source>
        <dbReference type="PIRSR" id="PIRSR039004-3"/>
    </source>
</evidence>
<dbReference type="NCBIfam" id="TIGR03583">
    <property type="entry name" value="EF_0837"/>
    <property type="match status" value="1"/>
</dbReference>
<dbReference type="PIRSF" id="PIRSF039004">
    <property type="entry name" value="ADE_EF_0837"/>
    <property type="match status" value="1"/>
</dbReference>
<keyword evidence="1" id="KW-0479">Metal-binding</keyword>
<dbReference type="InterPro" id="IPR047601">
    <property type="entry name" value="EF_0837-like"/>
</dbReference>
<dbReference type="Pfam" id="PF01979">
    <property type="entry name" value="Amidohydro_1"/>
    <property type="match status" value="1"/>
</dbReference>
<feature type="binding site" description="via carbamate group" evidence="1">
    <location>
        <position position="148"/>
    </location>
    <ligand>
        <name>Zn(2+)</name>
        <dbReference type="ChEBI" id="CHEBI:29105"/>
        <label>2</label>
    </ligand>
</feature>